<accession>A0AAN8X1X4</accession>
<feature type="compositionally biased region" description="Basic residues" evidence="1">
    <location>
        <begin position="1"/>
        <end position="10"/>
    </location>
</feature>
<feature type="compositionally biased region" description="Polar residues" evidence="1">
    <location>
        <begin position="209"/>
        <end position="224"/>
    </location>
</feature>
<evidence type="ECO:0000313" key="3">
    <source>
        <dbReference type="Proteomes" id="UP001381693"/>
    </source>
</evidence>
<dbReference type="AlphaFoldDB" id="A0AAN8X1X4"/>
<sequence>MSKVRPKRGSKTSSSAVQPISLTSGTKELGSSEAHHKIHSSSSETPSLSLSTTSTNFSYEESEILKVFTMFNHSKKKPFRSEEGFGTINPLYNDADELPAPINLPSPIKPTIATSLSMPTMSSLSTTTSGMPSARAETVPTYSRGSFSMTKSTTPNASTPVLPQSRVLSPGRSESEMIKVPTSNPASPDMPTPPNTPSSPPSSTDQSNLQEQLNHPRTSITSDEVTPPINPAMQGKGQLYNILGYPVDLPDIKPCHRNNSCISPEDTKTELYPFSKYPKPFIIDSLKDSEKIIRDLVNLGNGIYDDSEKGNYQTSPVKSEHWETLEDKEKTVTACWNHNLDRPKAEDQYHGKGDLTGKQDSNHANNMSQKKANPKKETSDMQDKEILPNKRKSKNDSYGKAPQEQSKSQRCQNGLVENAATKSATIPVITIHENQRDSLYSHLNIPMIDDDLDSRKPDSSTESSSIDFDCLGTWSCSTKQLWEQQQQVELELQRLWWRSTLQSCNSEEGQPNRPNWNNQSLPLHED</sequence>
<protein>
    <submittedName>
        <fullName evidence="2">Uncharacterized protein</fullName>
    </submittedName>
</protein>
<feature type="compositionally biased region" description="Basic and acidic residues" evidence="1">
    <location>
        <begin position="343"/>
        <end position="361"/>
    </location>
</feature>
<feature type="region of interest" description="Disordered" evidence="1">
    <location>
        <begin position="1"/>
        <end position="54"/>
    </location>
</feature>
<feature type="compositionally biased region" description="Low complexity" evidence="1">
    <location>
        <begin position="120"/>
        <end position="133"/>
    </location>
</feature>
<feature type="compositionally biased region" description="Polar residues" evidence="1">
    <location>
        <begin position="140"/>
        <end position="162"/>
    </location>
</feature>
<feature type="compositionally biased region" description="Polar residues" evidence="1">
    <location>
        <begin position="11"/>
        <end position="26"/>
    </location>
</feature>
<gene>
    <name evidence="2" type="ORF">SK128_017047</name>
</gene>
<dbReference type="EMBL" id="JAXCGZ010009791">
    <property type="protein sequence ID" value="KAK7076197.1"/>
    <property type="molecule type" value="Genomic_DNA"/>
</dbReference>
<feature type="compositionally biased region" description="Low complexity" evidence="1">
    <location>
        <begin position="40"/>
        <end position="54"/>
    </location>
</feature>
<feature type="compositionally biased region" description="Pro residues" evidence="1">
    <location>
        <begin position="188"/>
        <end position="200"/>
    </location>
</feature>
<comment type="caution">
    <text evidence="2">The sequence shown here is derived from an EMBL/GenBank/DDBJ whole genome shotgun (WGS) entry which is preliminary data.</text>
</comment>
<feature type="compositionally biased region" description="Polar residues" evidence="1">
    <location>
        <begin position="362"/>
        <end position="371"/>
    </location>
</feature>
<feature type="region of interest" description="Disordered" evidence="1">
    <location>
        <begin position="304"/>
        <end position="325"/>
    </location>
</feature>
<feature type="compositionally biased region" description="Basic and acidic residues" evidence="1">
    <location>
        <begin position="374"/>
        <end position="388"/>
    </location>
</feature>
<keyword evidence="3" id="KW-1185">Reference proteome</keyword>
<feature type="region of interest" description="Disordered" evidence="1">
    <location>
        <begin position="343"/>
        <end position="414"/>
    </location>
</feature>
<evidence type="ECO:0000313" key="2">
    <source>
        <dbReference type="EMBL" id="KAK7076197.1"/>
    </source>
</evidence>
<name>A0AAN8X1X4_HALRR</name>
<feature type="region of interest" description="Disordered" evidence="1">
    <location>
        <begin position="504"/>
        <end position="526"/>
    </location>
</feature>
<feature type="region of interest" description="Disordered" evidence="1">
    <location>
        <begin position="120"/>
        <end position="227"/>
    </location>
</feature>
<dbReference type="Proteomes" id="UP001381693">
    <property type="component" value="Unassembled WGS sequence"/>
</dbReference>
<proteinExistence type="predicted"/>
<feature type="compositionally biased region" description="Polar residues" evidence="1">
    <location>
        <begin position="403"/>
        <end position="412"/>
    </location>
</feature>
<organism evidence="2 3">
    <name type="scientific">Halocaridina rubra</name>
    <name type="common">Hawaiian red shrimp</name>
    <dbReference type="NCBI Taxonomy" id="373956"/>
    <lineage>
        <taxon>Eukaryota</taxon>
        <taxon>Metazoa</taxon>
        <taxon>Ecdysozoa</taxon>
        <taxon>Arthropoda</taxon>
        <taxon>Crustacea</taxon>
        <taxon>Multicrustacea</taxon>
        <taxon>Malacostraca</taxon>
        <taxon>Eumalacostraca</taxon>
        <taxon>Eucarida</taxon>
        <taxon>Decapoda</taxon>
        <taxon>Pleocyemata</taxon>
        <taxon>Caridea</taxon>
        <taxon>Atyoidea</taxon>
        <taxon>Atyidae</taxon>
        <taxon>Halocaridina</taxon>
    </lineage>
</organism>
<reference evidence="2 3" key="1">
    <citation type="submission" date="2023-11" db="EMBL/GenBank/DDBJ databases">
        <title>Halocaridina rubra genome assembly.</title>
        <authorList>
            <person name="Smith C."/>
        </authorList>
    </citation>
    <scope>NUCLEOTIDE SEQUENCE [LARGE SCALE GENOMIC DNA]</scope>
    <source>
        <strain evidence="2">EP-1</strain>
        <tissue evidence="2">Whole</tissue>
    </source>
</reference>
<evidence type="ECO:0000256" key="1">
    <source>
        <dbReference type="SAM" id="MobiDB-lite"/>
    </source>
</evidence>